<feature type="transmembrane region" description="Helical" evidence="1">
    <location>
        <begin position="47"/>
        <end position="71"/>
    </location>
</feature>
<dbReference type="AlphaFoldDB" id="A0AAN9LB10"/>
<keyword evidence="3" id="KW-1185">Reference proteome</keyword>
<keyword evidence="1" id="KW-0812">Transmembrane</keyword>
<evidence type="ECO:0000256" key="1">
    <source>
        <dbReference type="SAM" id="Phobius"/>
    </source>
</evidence>
<protein>
    <submittedName>
        <fullName evidence="2">Uncharacterized protein</fullName>
    </submittedName>
</protein>
<reference evidence="2 3" key="1">
    <citation type="submission" date="2024-01" db="EMBL/GenBank/DDBJ databases">
        <title>The genomes of 5 underutilized Papilionoideae crops provide insights into root nodulation and disease resistanc.</title>
        <authorList>
            <person name="Jiang F."/>
        </authorList>
    </citation>
    <scope>NUCLEOTIDE SEQUENCE [LARGE SCALE GENOMIC DNA]</scope>
    <source>
        <strain evidence="2">JINMINGXINNONG_FW02</strain>
        <tissue evidence="2">Leaves</tissue>
    </source>
</reference>
<keyword evidence="1" id="KW-0472">Membrane</keyword>
<keyword evidence="1" id="KW-1133">Transmembrane helix</keyword>
<sequence length="143" mass="16584">MVLPLHYHQDSAVLVSLVYVSFRNLGSSKNKADTRFALCHNSKYEMLLNLIIPIMFLLNLDICIFNLQILFSIQIENSLWNHRSLMQLLTLYLYGEDKILPTYNNMKFLRSLGTEETGTLTISIHICMEVGNNDMALKAKWER</sequence>
<proteinExistence type="predicted"/>
<dbReference type="Proteomes" id="UP001374584">
    <property type="component" value="Unassembled WGS sequence"/>
</dbReference>
<accession>A0AAN9LB10</accession>
<organism evidence="2 3">
    <name type="scientific">Phaseolus coccineus</name>
    <name type="common">Scarlet runner bean</name>
    <name type="synonym">Phaseolus multiflorus</name>
    <dbReference type="NCBI Taxonomy" id="3886"/>
    <lineage>
        <taxon>Eukaryota</taxon>
        <taxon>Viridiplantae</taxon>
        <taxon>Streptophyta</taxon>
        <taxon>Embryophyta</taxon>
        <taxon>Tracheophyta</taxon>
        <taxon>Spermatophyta</taxon>
        <taxon>Magnoliopsida</taxon>
        <taxon>eudicotyledons</taxon>
        <taxon>Gunneridae</taxon>
        <taxon>Pentapetalae</taxon>
        <taxon>rosids</taxon>
        <taxon>fabids</taxon>
        <taxon>Fabales</taxon>
        <taxon>Fabaceae</taxon>
        <taxon>Papilionoideae</taxon>
        <taxon>50 kb inversion clade</taxon>
        <taxon>NPAAA clade</taxon>
        <taxon>indigoferoid/millettioid clade</taxon>
        <taxon>Phaseoleae</taxon>
        <taxon>Phaseolus</taxon>
    </lineage>
</organism>
<name>A0AAN9LB10_PHACN</name>
<evidence type="ECO:0000313" key="3">
    <source>
        <dbReference type="Proteomes" id="UP001374584"/>
    </source>
</evidence>
<dbReference type="EMBL" id="JAYMYR010000011">
    <property type="protein sequence ID" value="KAK7332461.1"/>
    <property type="molecule type" value="Genomic_DNA"/>
</dbReference>
<evidence type="ECO:0000313" key="2">
    <source>
        <dbReference type="EMBL" id="KAK7332461.1"/>
    </source>
</evidence>
<gene>
    <name evidence="2" type="ORF">VNO80_29213</name>
</gene>
<comment type="caution">
    <text evidence="2">The sequence shown here is derived from an EMBL/GenBank/DDBJ whole genome shotgun (WGS) entry which is preliminary data.</text>
</comment>